<sequence>METEMKEIIKEKEYVHDGEKKEYASKGVGNAALATGIIGTALGAAAIWGRGRGFGFGGSMPENVNINTVSDAIAGRSGSAPTAFGAYSHSCEAQLALTNEMWGLKMNTLNLMYQHRDTDVAEKFALWKSQVDGDFGLYKSMRDLYDVQTDKLNNAAFGLYKNQRDGFDVLNARISGLEKEVAVGAAIRPYQDKLIMCEIDKAFTASINHTDRLDCRNIKGVVTLPSTPTVTGFPSQRCGYCPGSGSTPAA</sequence>
<dbReference type="EMBL" id="BK015247">
    <property type="protein sequence ID" value="DAD97727.1"/>
    <property type="molecule type" value="Genomic_DNA"/>
</dbReference>
<accession>A0A8S5NTN8</accession>
<protein>
    <submittedName>
        <fullName evidence="1">Uncharacterized protein</fullName>
    </submittedName>
</protein>
<evidence type="ECO:0000313" key="1">
    <source>
        <dbReference type="EMBL" id="DAD97727.1"/>
    </source>
</evidence>
<organism evidence="1">
    <name type="scientific">Podoviridae sp. ctrTt13</name>
    <dbReference type="NCBI Taxonomy" id="2825279"/>
    <lineage>
        <taxon>Viruses</taxon>
        <taxon>Duplodnaviria</taxon>
        <taxon>Heunggongvirae</taxon>
        <taxon>Uroviricota</taxon>
        <taxon>Caudoviricetes</taxon>
    </lineage>
</organism>
<name>A0A8S5NTN8_9CAUD</name>
<reference evidence="1" key="1">
    <citation type="journal article" date="2021" name="Proc. Natl. Acad. Sci. U.S.A.">
        <title>A Catalog of Tens of Thousands of Viruses from Human Metagenomes Reveals Hidden Associations with Chronic Diseases.</title>
        <authorList>
            <person name="Tisza M.J."/>
            <person name="Buck C.B."/>
        </authorList>
    </citation>
    <scope>NUCLEOTIDE SEQUENCE</scope>
    <source>
        <strain evidence="1">CtrTt13</strain>
    </source>
</reference>
<proteinExistence type="predicted"/>